<reference evidence="7" key="1">
    <citation type="submission" date="2021-08" db="EMBL/GenBank/DDBJ databases">
        <title>WGS assembly of Ceratopteris richardii.</title>
        <authorList>
            <person name="Marchant D.B."/>
            <person name="Chen G."/>
            <person name="Jenkins J."/>
            <person name="Shu S."/>
            <person name="Leebens-Mack J."/>
            <person name="Grimwood J."/>
            <person name="Schmutz J."/>
            <person name="Soltis P."/>
            <person name="Soltis D."/>
            <person name="Chen Z.-H."/>
        </authorList>
    </citation>
    <scope>NUCLEOTIDE SEQUENCE</scope>
    <source>
        <strain evidence="7">Whitten #5841</strain>
        <tissue evidence="7">Leaf</tissue>
    </source>
</reference>
<sequence>MGAADNPLTPSLSEELPILSKLQDYGYSEEADSPVFLATIMDSMGDKGLSLLESLVNQLADFSENSESLNKTISDLKEQLDQEKRLTHNLKAENLQLSEENARMRKQIEQLGGKEKLTNDRAEAEEEQLRQWRAQSLHQLQELERMNQALRAVISRHTCPAPPSNTAVNTENISGKERPCGGYIVLSQALDPASGTTCSTANELKPMRLEQKDDTDRIIQSFQELRHDDAENDKDEDSDLHRSLMETKAELSAKNREVERLSSLLKDSAKMLQSVNEENKKVEAKCPKEKSDTDKSVDKKKVQDLEQKLESLLKTLKEQEHIISGLHLQLEQKVEELCFITDEKVVGEEALSASQLECRHLSSLIKDLNKKVNEMQSALDTRTRERDTAIAGEKQLAEAKELAEESFQKKCNDLSSELQASQKRQEMVLQEHDGLKKKIEEVNLKYEQALEDLQKCQKQLESAEKDVQELKALVTQLDLTREELVEKLRLTMTERIVLENQVASLEMELVRISKESDLRNSEMEQLHTLLQGVSKERDQIHAEMQLQHERVSQLKDENNRIVAEVRGFKKSLENAEHKLKNETQLLQKSELEVQSLKERLNVEESTRKAAEDRCALKAVELENLGEHLNSLMSDFKLVKTQLVTAISERENLVEDLKNLTNRLNYCEQVICAKEEEEKALSNSYDQLMEEHQQLKLAAIELGTQVQQQSFQCQNAEELLKTAQEHSNFLEEECRKLKDDLKEMEKQVEMLSRSLSQQSSFLDSMQREKTALISQLSSSKQTNLELEGRNTTLIRELAAIESNNQLLANMIQGKIQEAESVASRYRLEHERVRELEQLVTCFRAQEHQLQLESKDSGAKTAILKERLLALEEQVRLLQRCKDSQREEISRLSTLLKEKSEEESRRLNSLHAHAHGHDGHINNGIADSTNSKSKLQELELKTVSLAADLSKTASLYKDCFSRLQKAESQCAEQRNEYDHVLFILSKVDEDRLQLQQRCRQLVNVAGKSKLVNTNGKLDSITELPTENDKAKDASHGMKG</sequence>
<evidence type="ECO:0000256" key="1">
    <source>
        <dbReference type="ARBA" id="ARBA00004114"/>
    </source>
</evidence>
<comment type="subcellular location">
    <subcellularLocation>
        <location evidence="1">Cytoplasm</location>
        <location evidence="1">Cytoskeleton</location>
        <location evidence="1">Microtubule organizing center</location>
        <location evidence="1">Centrosome</location>
        <location evidence="1">Centriole</location>
    </subcellularLocation>
</comment>
<dbReference type="GO" id="GO:0005814">
    <property type="term" value="C:centriole"/>
    <property type="evidence" value="ECO:0007669"/>
    <property type="project" value="UniProtKB-SubCell"/>
</dbReference>
<feature type="coiled-coil region" evidence="5">
    <location>
        <begin position="432"/>
        <end position="515"/>
    </location>
</feature>
<evidence type="ECO:0000256" key="6">
    <source>
        <dbReference type="SAM" id="MobiDB-lite"/>
    </source>
</evidence>
<gene>
    <name evidence="7" type="ORF">KP509_19G077800</name>
</gene>
<feature type="coiled-coil region" evidence="5">
    <location>
        <begin position="866"/>
        <end position="900"/>
    </location>
</feature>
<protein>
    <submittedName>
        <fullName evidence="7">Uncharacterized protein</fullName>
    </submittedName>
</protein>
<evidence type="ECO:0000256" key="5">
    <source>
        <dbReference type="SAM" id="Coils"/>
    </source>
</evidence>
<feature type="compositionally biased region" description="Basic and acidic residues" evidence="6">
    <location>
        <begin position="1024"/>
        <end position="1037"/>
    </location>
</feature>
<dbReference type="SUPFAM" id="SSF57997">
    <property type="entry name" value="Tropomyosin"/>
    <property type="match status" value="1"/>
</dbReference>
<feature type="compositionally biased region" description="Basic and acidic residues" evidence="6">
    <location>
        <begin position="277"/>
        <end position="299"/>
    </location>
</feature>
<feature type="coiled-coil region" evidence="5">
    <location>
        <begin position="565"/>
        <end position="613"/>
    </location>
</feature>
<name>A0A8T2SQ30_CERRI</name>
<accession>A0A8T2SQ30</accession>
<evidence type="ECO:0000313" key="7">
    <source>
        <dbReference type="EMBL" id="KAH7353085.1"/>
    </source>
</evidence>
<feature type="region of interest" description="Disordered" evidence="6">
    <location>
        <begin position="276"/>
        <end position="299"/>
    </location>
</feature>
<proteinExistence type="inferred from homology"/>
<feature type="region of interest" description="Disordered" evidence="6">
    <location>
        <begin position="1018"/>
        <end position="1037"/>
    </location>
</feature>
<dbReference type="OrthoDB" id="1928840at2759"/>
<keyword evidence="3" id="KW-0206">Cytoskeleton</keyword>
<evidence type="ECO:0000313" key="8">
    <source>
        <dbReference type="Proteomes" id="UP000825935"/>
    </source>
</evidence>
<organism evidence="7 8">
    <name type="scientific">Ceratopteris richardii</name>
    <name type="common">Triangle waterfern</name>
    <dbReference type="NCBI Taxonomy" id="49495"/>
    <lineage>
        <taxon>Eukaryota</taxon>
        <taxon>Viridiplantae</taxon>
        <taxon>Streptophyta</taxon>
        <taxon>Embryophyta</taxon>
        <taxon>Tracheophyta</taxon>
        <taxon>Polypodiopsida</taxon>
        <taxon>Polypodiidae</taxon>
        <taxon>Polypodiales</taxon>
        <taxon>Pteridineae</taxon>
        <taxon>Pteridaceae</taxon>
        <taxon>Parkerioideae</taxon>
        <taxon>Ceratopteris</taxon>
    </lineage>
</organism>
<feature type="coiled-coil region" evidence="5">
    <location>
        <begin position="52"/>
        <end position="153"/>
    </location>
</feature>
<keyword evidence="5" id="KW-0175">Coiled coil</keyword>
<keyword evidence="8" id="KW-1185">Reference proteome</keyword>
<feature type="coiled-coil region" evidence="5">
    <location>
        <begin position="642"/>
        <end position="753"/>
    </location>
</feature>
<comment type="similarity">
    <text evidence="4">Belongs to the CEP135/TSGA10 family.</text>
</comment>
<evidence type="ECO:0000256" key="4">
    <source>
        <dbReference type="ARBA" id="ARBA00038123"/>
    </source>
</evidence>
<dbReference type="PANTHER" id="PTHR20544:SF0">
    <property type="entry name" value="NUCLEOPROTEIN TPR_MLP1 DOMAIN-CONTAINING PROTEIN"/>
    <property type="match status" value="1"/>
</dbReference>
<dbReference type="AlphaFoldDB" id="A0A8T2SQ30"/>
<dbReference type="Proteomes" id="UP000825935">
    <property type="component" value="Chromosome 19"/>
</dbReference>
<feature type="coiled-coil region" evidence="5">
    <location>
        <begin position="358"/>
        <end position="385"/>
    </location>
</feature>
<comment type="caution">
    <text evidence="7">The sequence shown here is derived from an EMBL/GenBank/DDBJ whole genome shotgun (WGS) entry which is preliminary data.</text>
</comment>
<dbReference type="PANTHER" id="PTHR20544">
    <property type="entry name" value="CENTROSOMAL PROTEIN CEP135"/>
    <property type="match status" value="1"/>
</dbReference>
<evidence type="ECO:0000256" key="2">
    <source>
        <dbReference type="ARBA" id="ARBA00022490"/>
    </source>
</evidence>
<dbReference type="OMA" id="LANCNDI"/>
<dbReference type="EMBL" id="CM035424">
    <property type="protein sequence ID" value="KAH7353085.1"/>
    <property type="molecule type" value="Genomic_DNA"/>
</dbReference>
<dbReference type="InterPro" id="IPR051877">
    <property type="entry name" value="Centriole_BasalBody_StrucProt"/>
</dbReference>
<keyword evidence="2" id="KW-0963">Cytoplasm</keyword>
<evidence type="ECO:0000256" key="3">
    <source>
        <dbReference type="ARBA" id="ARBA00023212"/>
    </source>
</evidence>